<accession>A0ABU2L2D6</accession>
<protein>
    <submittedName>
        <fullName evidence="2">OB-fold nucleic acid binding domain-containing protein</fullName>
    </submittedName>
</protein>
<dbReference type="InterPro" id="IPR012340">
    <property type="entry name" value="NA-bd_OB-fold"/>
</dbReference>
<name>A0ABU2L2D6_9ACTN</name>
<proteinExistence type="predicted"/>
<keyword evidence="3" id="KW-1185">Reference proteome</keyword>
<evidence type="ECO:0000313" key="2">
    <source>
        <dbReference type="EMBL" id="MDT0305667.1"/>
    </source>
</evidence>
<reference evidence="3" key="1">
    <citation type="submission" date="2023-07" db="EMBL/GenBank/DDBJ databases">
        <title>30 novel species of actinomycetes from the DSMZ collection.</title>
        <authorList>
            <person name="Nouioui I."/>
        </authorList>
    </citation>
    <scope>NUCLEOTIDE SEQUENCE [LARGE SCALE GENOMIC DNA]</scope>
    <source>
        <strain evidence="3">DSM 44917</strain>
    </source>
</reference>
<sequence>MSVAEGGGWWTRLLGRPGRDRAGAQASGEPAGPPGPACTRIRDCGGDGPAGRPVVHVTGTLRTVTERTVAGLPALQAELDDGSATLDVVWLGRRAIAGIAPGRALVASGRIAMTAGGPVLFNPRYQLHPPEKE</sequence>
<dbReference type="RefSeq" id="WP_311628580.1">
    <property type="nucleotide sequence ID" value="NZ_JAVREN010000002.1"/>
</dbReference>
<evidence type="ECO:0000313" key="3">
    <source>
        <dbReference type="Proteomes" id="UP001183388"/>
    </source>
</evidence>
<comment type="caution">
    <text evidence="2">The sequence shown here is derived from an EMBL/GenBank/DDBJ whole genome shotgun (WGS) entry which is preliminary data.</text>
</comment>
<dbReference type="Proteomes" id="UP001183388">
    <property type="component" value="Unassembled WGS sequence"/>
</dbReference>
<dbReference type="Gene3D" id="2.40.50.140">
    <property type="entry name" value="Nucleic acid-binding proteins"/>
    <property type="match status" value="1"/>
</dbReference>
<gene>
    <name evidence="2" type="ORF">RM780_01645</name>
</gene>
<evidence type="ECO:0000256" key="1">
    <source>
        <dbReference type="SAM" id="MobiDB-lite"/>
    </source>
</evidence>
<feature type="region of interest" description="Disordered" evidence="1">
    <location>
        <begin position="1"/>
        <end position="50"/>
    </location>
</feature>
<dbReference type="EMBL" id="JAVREN010000002">
    <property type="protein sequence ID" value="MDT0305667.1"/>
    <property type="molecule type" value="Genomic_DNA"/>
</dbReference>
<organism evidence="2 3">
    <name type="scientific">Streptomyces boetiae</name>
    <dbReference type="NCBI Taxonomy" id="3075541"/>
    <lineage>
        <taxon>Bacteria</taxon>
        <taxon>Bacillati</taxon>
        <taxon>Actinomycetota</taxon>
        <taxon>Actinomycetes</taxon>
        <taxon>Kitasatosporales</taxon>
        <taxon>Streptomycetaceae</taxon>
        <taxon>Streptomyces</taxon>
    </lineage>
</organism>
<dbReference type="CDD" id="cd04488">
    <property type="entry name" value="RecG_wedge_OBF"/>
    <property type="match status" value="1"/>
</dbReference>